<evidence type="ECO:0000313" key="4">
    <source>
        <dbReference type="EMBL" id="KZM97140.1"/>
    </source>
</evidence>
<dbReference type="EMBL" id="CP093346">
    <property type="protein sequence ID" value="WOG95925.1"/>
    <property type="molecule type" value="Genomic_DNA"/>
</dbReference>
<dbReference type="PANTHER" id="PTHR33142">
    <property type="entry name" value="CYCLIN-DEPENDENT PROTEIN KINASE INHIBITOR SMR13"/>
    <property type="match status" value="1"/>
</dbReference>
<evidence type="ECO:0008006" key="7">
    <source>
        <dbReference type="Google" id="ProtNLM"/>
    </source>
</evidence>
<reference evidence="5" key="2">
    <citation type="submission" date="2022-03" db="EMBL/GenBank/DDBJ databases">
        <title>Draft title - Genomic analysis of global carrot germplasm unveils the trajectory of domestication and the origin of high carotenoid orange carrot.</title>
        <authorList>
            <person name="Iorizzo M."/>
            <person name="Ellison S."/>
            <person name="Senalik D."/>
            <person name="Macko-Podgorni A."/>
            <person name="Grzebelus D."/>
            <person name="Bostan H."/>
            <person name="Rolling W."/>
            <person name="Curaba J."/>
            <person name="Simon P."/>
        </authorList>
    </citation>
    <scope>NUCLEOTIDE SEQUENCE</scope>
    <source>
        <tissue evidence="5">Leaf</tissue>
    </source>
</reference>
<evidence type="ECO:0000313" key="6">
    <source>
        <dbReference type="Proteomes" id="UP000077755"/>
    </source>
</evidence>
<dbReference type="Proteomes" id="UP000077755">
    <property type="component" value="Chromosome 4"/>
</dbReference>
<dbReference type="EMBL" id="LNRQ01000004">
    <property type="protein sequence ID" value="KZM97140.1"/>
    <property type="molecule type" value="Genomic_DNA"/>
</dbReference>
<feature type="compositionally biased region" description="Basic and acidic residues" evidence="3">
    <location>
        <begin position="15"/>
        <end position="38"/>
    </location>
</feature>
<protein>
    <recommendedName>
        <fullName evidence="7">Cyclin-dependent protein kinase inhibitor SMR2</fullName>
    </recommendedName>
</protein>
<dbReference type="Gramene" id="KZM97140">
    <property type="protein sequence ID" value="KZM97140"/>
    <property type="gene ID" value="DCAR_015498"/>
</dbReference>
<name>A0A162A8R4_DAUCS</name>
<reference evidence="4" key="1">
    <citation type="journal article" date="2016" name="Nat. Genet.">
        <title>A high-quality carrot genome assembly provides new insights into carotenoid accumulation and asterid genome evolution.</title>
        <authorList>
            <person name="Iorizzo M."/>
            <person name="Ellison S."/>
            <person name="Senalik D."/>
            <person name="Zeng P."/>
            <person name="Satapoomin P."/>
            <person name="Huang J."/>
            <person name="Bowman M."/>
            <person name="Iovene M."/>
            <person name="Sanseverino W."/>
            <person name="Cavagnaro P."/>
            <person name="Yildiz M."/>
            <person name="Macko-Podgorni A."/>
            <person name="Moranska E."/>
            <person name="Grzebelus E."/>
            <person name="Grzebelus D."/>
            <person name="Ashrafi H."/>
            <person name="Zheng Z."/>
            <person name="Cheng S."/>
            <person name="Spooner D."/>
            <person name="Van Deynze A."/>
            <person name="Simon P."/>
        </authorList>
    </citation>
    <scope>NUCLEOTIDE SEQUENCE [LARGE SCALE GENOMIC DNA]</scope>
    <source>
        <tissue evidence="4">Leaf</tissue>
    </source>
</reference>
<sequence length="142" mass="16385">MSDDDHNLQPNSSQQEDKIDHVNQHPETEQENKNHDSPNSKQILDDNLVLQEGAEPCKTVEDYCRTPRSEESKIPRASSCPPAPHRKRRREEIVVSHRRKLEFFEDTVGGAEEIESLFEFSSSADGHVSRASTHVKRRRRSR</sequence>
<feature type="compositionally biased region" description="Basic and acidic residues" evidence="3">
    <location>
        <begin position="65"/>
        <end position="74"/>
    </location>
</feature>
<keyword evidence="1" id="KW-0649">Protein kinase inhibitor</keyword>
<accession>A0A162A8R4</accession>
<evidence type="ECO:0000256" key="3">
    <source>
        <dbReference type="SAM" id="MobiDB-lite"/>
    </source>
</evidence>
<keyword evidence="6" id="KW-1185">Reference proteome</keyword>
<gene>
    <name evidence="4" type="ORF">DCAR_015498</name>
    <name evidence="5" type="ORF">DCAR_0415254</name>
</gene>
<dbReference type="AlphaFoldDB" id="A0A162A8R4"/>
<feature type="compositionally biased region" description="Basic residues" evidence="3">
    <location>
        <begin position="133"/>
        <end position="142"/>
    </location>
</feature>
<dbReference type="GO" id="GO:0004860">
    <property type="term" value="F:protein kinase inhibitor activity"/>
    <property type="evidence" value="ECO:0007669"/>
    <property type="project" value="UniProtKB-KW"/>
</dbReference>
<evidence type="ECO:0000256" key="2">
    <source>
        <dbReference type="ARBA" id="ARBA00023306"/>
    </source>
</evidence>
<organism evidence="4">
    <name type="scientific">Daucus carota subsp. sativus</name>
    <name type="common">Carrot</name>
    <dbReference type="NCBI Taxonomy" id="79200"/>
    <lineage>
        <taxon>Eukaryota</taxon>
        <taxon>Viridiplantae</taxon>
        <taxon>Streptophyta</taxon>
        <taxon>Embryophyta</taxon>
        <taxon>Tracheophyta</taxon>
        <taxon>Spermatophyta</taxon>
        <taxon>Magnoliopsida</taxon>
        <taxon>eudicotyledons</taxon>
        <taxon>Gunneridae</taxon>
        <taxon>Pentapetalae</taxon>
        <taxon>asterids</taxon>
        <taxon>campanulids</taxon>
        <taxon>Apiales</taxon>
        <taxon>Apiaceae</taxon>
        <taxon>Apioideae</taxon>
        <taxon>Scandiceae</taxon>
        <taxon>Daucinae</taxon>
        <taxon>Daucus</taxon>
        <taxon>Daucus sect. Daucus</taxon>
    </lineage>
</organism>
<proteinExistence type="predicted"/>
<dbReference type="PANTHER" id="PTHR33142:SF8">
    <property type="entry name" value="CYCLIN-DEPENDENT PROTEIN KINASE INHIBITOR SMR9"/>
    <property type="match status" value="1"/>
</dbReference>
<evidence type="ECO:0000313" key="5">
    <source>
        <dbReference type="EMBL" id="WOG95925.1"/>
    </source>
</evidence>
<feature type="region of interest" description="Disordered" evidence="3">
    <location>
        <begin position="120"/>
        <end position="142"/>
    </location>
</feature>
<dbReference type="GO" id="GO:0032875">
    <property type="term" value="P:regulation of DNA endoreduplication"/>
    <property type="evidence" value="ECO:0007669"/>
    <property type="project" value="InterPro"/>
</dbReference>
<dbReference type="InterPro" id="IPR040389">
    <property type="entry name" value="SMR"/>
</dbReference>
<evidence type="ECO:0000256" key="1">
    <source>
        <dbReference type="ARBA" id="ARBA00023013"/>
    </source>
</evidence>
<dbReference type="OrthoDB" id="662905at2759"/>
<feature type="region of interest" description="Disordered" evidence="3">
    <location>
        <begin position="65"/>
        <end position="91"/>
    </location>
</feature>
<feature type="region of interest" description="Disordered" evidence="3">
    <location>
        <begin position="1"/>
        <end position="47"/>
    </location>
</feature>
<keyword evidence="2" id="KW-0131">Cell cycle</keyword>